<dbReference type="Proteomes" id="UP000000248">
    <property type="component" value="Chromosome"/>
</dbReference>
<sequence>MKGLLVFIATLIGYFAMGRYSFTEGPIGSWLIEVERPSSEAVEAFCQSIAVPTTYSIRYFPGDYKRAETYEGREDSLCELKKRITPQVGKSGASMTEILDLKVTLNDKFPWNTGTISYRTESLFYKAKKRSQNKEIYYFANEYKAAIHRGIFGDYKFTNYEANIKIMNKDEYEKYKESKKQKRR</sequence>
<dbReference type="KEGG" id="dno:DNO_0241"/>
<name>A5EWD1_DICNV</name>
<proteinExistence type="predicted"/>
<dbReference type="EMBL" id="CP000513">
    <property type="protein sequence ID" value="ABQ14208.1"/>
    <property type="molecule type" value="Genomic_DNA"/>
</dbReference>
<gene>
    <name evidence="1" type="ordered locus">DNO_0241</name>
</gene>
<evidence type="ECO:0000313" key="1">
    <source>
        <dbReference type="EMBL" id="ABQ14208.1"/>
    </source>
</evidence>
<evidence type="ECO:0000313" key="2">
    <source>
        <dbReference type="Proteomes" id="UP000000248"/>
    </source>
</evidence>
<organism evidence="1 2">
    <name type="scientific">Dichelobacter nodosus (strain VCS1703A)</name>
    <dbReference type="NCBI Taxonomy" id="246195"/>
    <lineage>
        <taxon>Bacteria</taxon>
        <taxon>Pseudomonadati</taxon>
        <taxon>Pseudomonadota</taxon>
        <taxon>Gammaproteobacteria</taxon>
        <taxon>Cardiobacteriales</taxon>
        <taxon>Cardiobacteriaceae</taxon>
        <taxon>Dichelobacter</taxon>
    </lineage>
</organism>
<reference evidence="1" key="1">
    <citation type="journal article" date="2007" name="Nat. Biotechnol.">
        <title>Genome sequence and identification of candidate vaccine antigens from the animal pathogen Dichelobacter nodosus.</title>
        <authorList>
            <person name="Myers G.S."/>
            <person name="Parker D."/>
            <person name="Al-Hasani K."/>
            <person name="Kennan R.M."/>
            <person name="Seemann T."/>
            <person name="Ren Q."/>
            <person name="Badger J.H."/>
            <person name="Selengut J.D."/>
            <person name="Deboy R.T."/>
            <person name="Tettelin H."/>
            <person name="Boyce J.D."/>
            <person name="McCarl V.P."/>
            <person name="Han X."/>
            <person name="Nelson W.C."/>
            <person name="Madupu R."/>
            <person name="Mohamoud Y."/>
            <person name="Holley T."/>
            <person name="Fedorova N."/>
            <person name="Khouri H."/>
            <person name="Bottomley S.P."/>
            <person name="Whittington R.J."/>
            <person name="Adler B."/>
            <person name="Songer J.G."/>
            <person name="Rood J.I."/>
            <person name="Paulsen I.T."/>
        </authorList>
    </citation>
    <scope>NUCLEOTIDE SEQUENCE [LARGE SCALE GENOMIC DNA]</scope>
    <source>
        <strain evidence="1">VCS1703A</strain>
    </source>
</reference>
<dbReference type="OrthoDB" id="10002555at2"/>
<protein>
    <submittedName>
        <fullName evidence="1">Uncharacterized protein</fullName>
    </submittedName>
</protein>
<dbReference type="RefSeq" id="WP_012030589.1">
    <property type="nucleotide sequence ID" value="NC_009446.1"/>
</dbReference>
<dbReference type="AlphaFoldDB" id="A5EWD1"/>
<accession>A5EWD1</accession>
<dbReference type="STRING" id="246195.DNO_0241"/>
<dbReference type="HOGENOM" id="CLU_1466009_0_0_6"/>
<keyword evidence="2" id="KW-1185">Reference proteome</keyword>